<dbReference type="Proteomes" id="UP001305414">
    <property type="component" value="Unassembled WGS sequence"/>
</dbReference>
<organism evidence="1 2">
    <name type="scientific">Xylaria bambusicola</name>
    <dbReference type="NCBI Taxonomy" id="326684"/>
    <lineage>
        <taxon>Eukaryota</taxon>
        <taxon>Fungi</taxon>
        <taxon>Dikarya</taxon>
        <taxon>Ascomycota</taxon>
        <taxon>Pezizomycotina</taxon>
        <taxon>Sordariomycetes</taxon>
        <taxon>Xylariomycetidae</taxon>
        <taxon>Xylariales</taxon>
        <taxon>Xylariaceae</taxon>
        <taxon>Xylaria</taxon>
    </lineage>
</organism>
<dbReference type="EMBL" id="JAWHQM010000024">
    <property type="protein sequence ID" value="KAK5632368.1"/>
    <property type="molecule type" value="Genomic_DNA"/>
</dbReference>
<reference evidence="1 2" key="1">
    <citation type="submission" date="2023-10" db="EMBL/GenBank/DDBJ databases">
        <title>Draft genome sequence of Xylaria bambusicola isolate GMP-LS, the root and basal stem rot pathogen of sugarcane in Indonesia.</title>
        <authorList>
            <person name="Selvaraj P."/>
            <person name="Muralishankar V."/>
            <person name="Muruganantham S."/>
            <person name="Sp S."/>
            <person name="Haryani S."/>
            <person name="Lau K.J.X."/>
            <person name="Naqvi N.I."/>
        </authorList>
    </citation>
    <scope>NUCLEOTIDE SEQUENCE [LARGE SCALE GENOMIC DNA]</scope>
    <source>
        <strain evidence="1">GMP-LS</strain>
    </source>
</reference>
<proteinExistence type="predicted"/>
<dbReference type="AlphaFoldDB" id="A0AAN7UM78"/>
<gene>
    <name evidence="1" type="ORF">RRF57_008082</name>
</gene>
<evidence type="ECO:0000313" key="2">
    <source>
        <dbReference type="Proteomes" id="UP001305414"/>
    </source>
</evidence>
<keyword evidence="2" id="KW-1185">Reference proteome</keyword>
<accession>A0AAN7UM78</accession>
<sequence>MSIDKLSTSLVSGTNENSLSLANVKLDLSMIKVEVPAEYKGLSGALTSKRRTAAEEGTAHQTARRLGILFQNILPPTPELLRAYGRRSTEIGNKSPPSTEQGINNSIFANYLGADITSVWAAATSGASSIAVHLLACLLARLWPAPEATAIWVEIVAERRRRVVEQANQGVYMTSLELQLICREEFSRADLAAWDSGVRAWIQIADDAQMLRQKQLMLIINNIHIPVNTGGSTYDSVLDAWTTSLVAMENLLCG</sequence>
<name>A0AAN7UM78_9PEZI</name>
<evidence type="ECO:0000313" key="1">
    <source>
        <dbReference type="EMBL" id="KAK5632368.1"/>
    </source>
</evidence>
<protein>
    <submittedName>
        <fullName evidence="1">Uncharacterized protein</fullName>
    </submittedName>
</protein>
<comment type="caution">
    <text evidence="1">The sequence shown here is derived from an EMBL/GenBank/DDBJ whole genome shotgun (WGS) entry which is preliminary data.</text>
</comment>